<feature type="compositionally biased region" description="Pro residues" evidence="1">
    <location>
        <begin position="86"/>
        <end position="99"/>
    </location>
</feature>
<comment type="caution">
    <text evidence="2">The sequence shown here is derived from an EMBL/GenBank/DDBJ whole genome shotgun (WGS) entry which is preliminary data.</text>
</comment>
<feature type="region of interest" description="Disordered" evidence="1">
    <location>
        <begin position="1"/>
        <end position="34"/>
    </location>
</feature>
<dbReference type="AlphaFoldDB" id="A0AAX6ENB2"/>
<evidence type="ECO:0000256" key="1">
    <source>
        <dbReference type="SAM" id="MobiDB-lite"/>
    </source>
</evidence>
<proteinExistence type="predicted"/>
<name>A0AAX6ENB2_IRIPA</name>
<feature type="region of interest" description="Disordered" evidence="1">
    <location>
        <begin position="82"/>
        <end position="130"/>
    </location>
</feature>
<reference evidence="2" key="2">
    <citation type="submission" date="2023-04" db="EMBL/GenBank/DDBJ databases">
        <authorList>
            <person name="Bruccoleri R.E."/>
            <person name="Oakeley E.J."/>
            <person name="Faust A.-M."/>
            <person name="Dessus-Babus S."/>
            <person name="Altorfer M."/>
            <person name="Burckhardt D."/>
            <person name="Oertli M."/>
            <person name="Naumann U."/>
            <person name="Petersen F."/>
            <person name="Wong J."/>
        </authorList>
    </citation>
    <scope>NUCLEOTIDE SEQUENCE</scope>
    <source>
        <strain evidence="2">GSM-AAB239-AS_SAM_17_03QT</strain>
        <tissue evidence="2">Leaf</tissue>
    </source>
</reference>
<accession>A0AAX6ENB2</accession>
<organism evidence="2 3">
    <name type="scientific">Iris pallida</name>
    <name type="common">Sweet iris</name>
    <dbReference type="NCBI Taxonomy" id="29817"/>
    <lineage>
        <taxon>Eukaryota</taxon>
        <taxon>Viridiplantae</taxon>
        <taxon>Streptophyta</taxon>
        <taxon>Embryophyta</taxon>
        <taxon>Tracheophyta</taxon>
        <taxon>Spermatophyta</taxon>
        <taxon>Magnoliopsida</taxon>
        <taxon>Liliopsida</taxon>
        <taxon>Asparagales</taxon>
        <taxon>Iridaceae</taxon>
        <taxon>Iridoideae</taxon>
        <taxon>Irideae</taxon>
        <taxon>Iris</taxon>
    </lineage>
</organism>
<evidence type="ECO:0000313" key="3">
    <source>
        <dbReference type="Proteomes" id="UP001140949"/>
    </source>
</evidence>
<reference evidence="2" key="1">
    <citation type="journal article" date="2023" name="GigaByte">
        <title>Genome assembly of the bearded iris, Iris pallida Lam.</title>
        <authorList>
            <person name="Bruccoleri R.E."/>
            <person name="Oakeley E.J."/>
            <person name="Faust A.M.E."/>
            <person name="Altorfer M."/>
            <person name="Dessus-Babus S."/>
            <person name="Burckhardt D."/>
            <person name="Oertli M."/>
            <person name="Naumann U."/>
            <person name="Petersen F."/>
            <person name="Wong J."/>
        </authorList>
    </citation>
    <scope>NUCLEOTIDE SEQUENCE</scope>
    <source>
        <strain evidence="2">GSM-AAB239-AS_SAM_17_03QT</strain>
    </source>
</reference>
<protein>
    <submittedName>
        <fullName evidence="2">Uncharacterized protein</fullName>
    </submittedName>
</protein>
<keyword evidence="3" id="KW-1185">Reference proteome</keyword>
<feature type="compositionally biased region" description="Polar residues" evidence="1">
    <location>
        <begin position="1"/>
        <end position="11"/>
    </location>
</feature>
<dbReference type="EMBL" id="JANAVB010035399">
    <property type="protein sequence ID" value="KAJ6805662.1"/>
    <property type="molecule type" value="Genomic_DNA"/>
</dbReference>
<evidence type="ECO:0000313" key="2">
    <source>
        <dbReference type="EMBL" id="KAJ6805662.1"/>
    </source>
</evidence>
<dbReference type="Proteomes" id="UP001140949">
    <property type="component" value="Unassembled WGS sequence"/>
</dbReference>
<feature type="compositionally biased region" description="Pro residues" evidence="1">
    <location>
        <begin position="119"/>
        <end position="130"/>
    </location>
</feature>
<gene>
    <name evidence="2" type="ORF">M6B38_181235</name>
</gene>
<sequence>MAVNHLQMTESVRSRHLRRRSDSTSPSVFSPRHQSRRRLGEFLVDCFFLLHEATVNHYLTLCSSSQHESPLVGPPLCRDSPITAVAPPPPTAIRPPPPGSASVALFEATDDTATAVPKPLSPQPAPRQPC</sequence>